<reference evidence="1 2" key="1">
    <citation type="submission" date="2021-12" db="EMBL/GenBank/DDBJ databases">
        <title>Discovery of the Pendulisporaceae a myxobacterial family with distinct sporulation behavior and unique specialized metabolism.</title>
        <authorList>
            <person name="Garcia R."/>
            <person name="Popoff A."/>
            <person name="Bader C.D."/>
            <person name="Loehr J."/>
            <person name="Walesch S."/>
            <person name="Walt C."/>
            <person name="Boldt J."/>
            <person name="Bunk B."/>
            <person name="Haeckl F.J.F.P.J."/>
            <person name="Gunesch A.P."/>
            <person name="Birkelbach J."/>
            <person name="Nuebel U."/>
            <person name="Pietschmann T."/>
            <person name="Bach T."/>
            <person name="Mueller R."/>
        </authorList>
    </citation>
    <scope>NUCLEOTIDE SEQUENCE [LARGE SCALE GENOMIC DNA]</scope>
    <source>
        <strain evidence="1 2">MSr12523</strain>
    </source>
</reference>
<evidence type="ECO:0000313" key="1">
    <source>
        <dbReference type="EMBL" id="WXA90093.1"/>
    </source>
</evidence>
<dbReference type="EMBL" id="CP089982">
    <property type="protein sequence ID" value="WXA90093.1"/>
    <property type="molecule type" value="Genomic_DNA"/>
</dbReference>
<evidence type="ECO:0000313" key="2">
    <source>
        <dbReference type="Proteomes" id="UP001379533"/>
    </source>
</evidence>
<name>A0ABZ2JUD7_9BACT</name>
<gene>
    <name evidence="1" type="ORF">LZC95_26985</name>
</gene>
<dbReference type="Proteomes" id="UP001379533">
    <property type="component" value="Chromosome"/>
</dbReference>
<organism evidence="1 2">
    <name type="scientific">Pendulispora brunnea</name>
    <dbReference type="NCBI Taxonomy" id="2905690"/>
    <lineage>
        <taxon>Bacteria</taxon>
        <taxon>Pseudomonadati</taxon>
        <taxon>Myxococcota</taxon>
        <taxon>Myxococcia</taxon>
        <taxon>Myxococcales</taxon>
        <taxon>Sorangiineae</taxon>
        <taxon>Pendulisporaceae</taxon>
        <taxon>Pendulispora</taxon>
    </lineage>
</organism>
<dbReference type="RefSeq" id="WP_394840706.1">
    <property type="nucleotide sequence ID" value="NZ_CP089982.1"/>
</dbReference>
<keyword evidence="2" id="KW-1185">Reference proteome</keyword>
<protein>
    <submittedName>
        <fullName evidence="1">Uncharacterized protein</fullName>
    </submittedName>
</protein>
<proteinExistence type="predicted"/>
<accession>A0ABZ2JUD7</accession>
<sequence length="113" mass="12532">MTVREILEDARAFARSGDWTGAIARAKLALSSARAEDERNTCQLEFEHLQEGERAWRAEIEARRASYLKRELGVDRPIAKDRTVIEVPTMAAEPVATAQTSVGTPVPPAFVRP</sequence>